<dbReference type="FunFam" id="3.30.70.330:FF:002142">
    <property type="match status" value="1"/>
</dbReference>
<accession>A2GMP0</accession>
<keyword evidence="2 3" id="KW-0694">RNA-binding</keyword>
<dbReference type="PANTHER" id="PTHR47640:SF10">
    <property type="entry name" value="TRNA SELENOCYSTEINE 1-ASSOCIATED PROTEIN 1-RELATED"/>
    <property type="match status" value="1"/>
</dbReference>
<dbReference type="VEuPathDB" id="TrichDB:TVAGG3_0515100"/>
<dbReference type="Pfam" id="PF00076">
    <property type="entry name" value="RRM_1"/>
    <property type="match status" value="3"/>
</dbReference>
<dbReference type="AlphaFoldDB" id="A2GMP0"/>
<dbReference type="InterPro" id="IPR050825">
    <property type="entry name" value="RBM42_RBP45_47-like"/>
</dbReference>
<feature type="domain" description="RRM" evidence="4">
    <location>
        <begin position="105"/>
        <end position="182"/>
    </location>
</feature>
<evidence type="ECO:0000256" key="2">
    <source>
        <dbReference type="ARBA" id="ARBA00022884"/>
    </source>
</evidence>
<organism evidence="5 6">
    <name type="scientific">Trichomonas vaginalis (strain ATCC PRA-98 / G3)</name>
    <dbReference type="NCBI Taxonomy" id="412133"/>
    <lineage>
        <taxon>Eukaryota</taxon>
        <taxon>Metamonada</taxon>
        <taxon>Parabasalia</taxon>
        <taxon>Trichomonadida</taxon>
        <taxon>Trichomonadidae</taxon>
        <taxon>Trichomonas</taxon>
    </lineage>
</organism>
<feature type="domain" description="RRM" evidence="4">
    <location>
        <begin position="194"/>
        <end position="269"/>
    </location>
</feature>
<dbReference type="FunCoup" id="A2GMP0">
    <property type="interactions" value="468"/>
</dbReference>
<reference evidence="5" key="2">
    <citation type="journal article" date="2007" name="Science">
        <title>Draft genome sequence of the sexually transmitted pathogen Trichomonas vaginalis.</title>
        <authorList>
            <person name="Carlton J.M."/>
            <person name="Hirt R.P."/>
            <person name="Silva J.C."/>
            <person name="Delcher A.L."/>
            <person name="Schatz M."/>
            <person name="Zhao Q."/>
            <person name="Wortman J.R."/>
            <person name="Bidwell S.L."/>
            <person name="Alsmark U.C.M."/>
            <person name="Besteiro S."/>
            <person name="Sicheritz-Ponten T."/>
            <person name="Noel C.J."/>
            <person name="Dacks J.B."/>
            <person name="Foster P.G."/>
            <person name="Simillion C."/>
            <person name="Van de Peer Y."/>
            <person name="Miranda-Saavedra D."/>
            <person name="Barton G.J."/>
            <person name="Westrop G.D."/>
            <person name="Mueller S."/>
            <person name="Dessi D."/>
            <person name="Fiori P.L."/>
            <person name="Ren Q."/>
            <person name="Paulsen I."/>
            <person name="Zhang H."/>
            <person name="Bastida-Corcuera F.D."/>
            <person name="Simoes-Barbosa A."/>
            <person name="Brown M.T."/>
            <person name="Hayes R.D."/>
            <person name="Mukherjee M."/>
            <person name="Okumura C.Y."/>
            <person name="Schneider R."/>
            <person name="Smith A.J."/>
            <person name="Vanacova S."/>
            <person name="Villalvazo M."/>
            <person name="Haas B.J."/>
            <person name="Pertea M."/>
            <person name="Feldblyum T.V."/>
            <person name="Utterback T.R."/>
            <person name="Shu C.L."/>
            <person name="Osoegawa K."/>
            <person name="de Jong P.J."/>
            <person name="Hrdy I."/>
            <person name="Horvathova L."/>
            <person name="Zubacova Z."/>
            <person name="Dolezal P."/>
            <person name="Malik S.B."/>
            <person name="Logsdon J.M. Jr."/>
            <person name="Henze K."/>
            <person name="Gupta A."/>
            <person name="Wang C.C."/>
            <person name="Dunne R.L."/>
            <person name="Upcroft J.A."/>
            <person name="Upcroft P."/>
            <person name="White O."/>
            <person name="Salzberg S.L."/>
            <person name="Tang P."/>
            <person name="Chiu C.-H."/>
            <person name="Lee Y.-S."/>
            <person name="Embley T.M."/>
            <person name="Coombs G.H."/>
            <person name="Mottram J.C."/>
            <person name="Tachezy J."/>
            <person name="Fraser-Liggett C.M."/>
            <person name="Johnson P.J."/>
        </authorList>
    </citation>
    <scope>NUCLEOTIDE SEQUENCE [LARGE SCALE GENOMIC DNA]</scope>
    <source>
        <strain evidence="5">G3</strain>
    </source>
</reference>
<dbReference type="InParanoid" id="A2GMP0"/>
<evidence type="ECO:0000313" key="6">
    <source>
        <dbReference type="Proteomes" id="UP000001542"/>
    </source>
</evidence>
<dbReference type="PANTHER" id="PTHR47640">
    <property type="entry name" value="TRNA SELENOCYSTEINE 1-ASSOCIATED PROTEIN 1-RELATED-RELATED"/>
    <property type="match status" value="1"/>
</dbReference>
<dbReference type="GO" id="GO:0005829">
    <property type="term" value="C:cytosol"/>
    <property type="evidence" value="ECO:0000318"/>
    <property type="project" value="GO_Central"/>
</dbReference>
<dbReference type="InterPro" id="IPR035979">
    <property type="entry name" value="RBD_domain_sf"/>
</dbReference>
<dbReference type="Gene3D" id="3.30.70.330">
    <property type="match status" value="3"/>
</dbReference>
<keyword evidence="1" id="KW-0677">Repeat</keyword>
<dbReference type="STRING" id="5722.A2GMP0"/>
<dbReference type="Proteomes" id="UP000001542">
    <property type="component" value="Unassembled WGS sequence"/>
</dbReference>
<evidence type="ECO:0000259" key="4">
    <source>
        <dbReference type="PROSITE" id="PS50102"/>
    </source>
</evidence>
<dbReference type="OrthoDB" id="446113at2759"/>
<dbReference type="KEGG" id="tva:4739202"/>
<dbReference type="SMART" id="SM00360">
    <property type="entry name" value="RRM"/>
    <property type="match status" value="3"/>
</dbReference>
<evidence type="ECO:0000256" key="1">
    <source>
        <dbReference type="ARBA" id="ARBA00022737"/>
    </source>
</evidence>
<name>A2GMP0_TRIV3</name>
<evidence type="ECO:0000256" key="3">
    <source>
        <dbReference type="PROSITE-ProRule" id="PRU00176"/>
    </source>
</evidence>
<feature type="domain" description="RRM" evidence="4">
    <location>
        <begin position="6"/>
        <end position="89"/>
    </location>
</feature>
<proteinExistence type="predicted"/>
<keyword evidence="6" id="KW-1185">Reference proteome</keyword>
<sequence length="366" mass="41528">MANKTTSLYLGNVEIFDSEEQAIDEIYDAIGYKPINIRFMRDPASGNQLNYGFIKFKNASEATEAMRLLKGSLMRRRPGVRWNVNWGTDKNESTDADSLVKAEGYSVYVGNIPNTIDDNALLDFFRNYIPSAINARIVYANGVHKGFGFVKFSTYQECLSAIEKLNNVNAWGRPLRIFEAENNRILGVNQENNTTLYISQLDPNIINEEILTSTFGRYGNVVSIKIDPVKFSWALLKMETHSMAESAMNALQGAKFGGTSKCAINWGRDVDDSSVSDKSSRISIPSMKPTKQNRRNYVEFYTKENVHKIINIIQSISESQRELPLPNTDPQVANRAYARQSLPASTLFDTKEFHDYIPNDQNIWYF</sequence>
<dbReference type="FunFam" id="3.30.70.330:FF:001766">
    <property type="match status" value="1"/>
</dbReference>
<dbReference type="PROSITE" id="PS50102">
    <property type="entry name" value="RRM"/>
    <property type="match status" value="3"/>
</dbReference>
<reference evidence="5" key="1">
    <citation type="submission" date="2006-10" db="EMBL/GenBank/DDBJ databases">
        <authorList>
            <person name="Amadeo P."/>
            <person name="Zhao Q."/>
            <person name="Wortman J."/>
            <person name="Fraser-Liggett C."/>
            <person name="Carlton J."/>
        </authorList>
    </citation>
    <scope>NUCLEOTIDE SEQUENCE</scope>
    <source>
        <strain evidence="5">G3</strain>
    </source>
</reference>
<dbReference type="EMBL" id="DS117460">
    <property type="protein sequence ID" value="EAX81576.1"/>
    <property type="molecule type" value="Genomic_DNA"/>
</dbReference>
<dbReference type="SUPFAM" id="SSF54928">
    <property type="entry name" value="RNA-binding domain, RBD"/>
    <property type="match status" value="2"/>
</dbReference>
<protein>
    <recommendedName>
        <fullName evidence="4">RRM domain-containing protein</fullName>
    </recommendedName>
</protein>
<dbReference type="InterPro" id="IPR000504">
    <property type="entry name" value="RRM_dom"/>
</dbReference>
<dbReference type="eggNOG" id="KOG0118">
    <property type="taxonomic scope" value="Eukaryota"/>
</dbReference>
<dbReference type="VEuPathDB" id="TrichDB:TVAG_514790"/>
<evidence type="ECO:0000313" key="5">
    <source>
        <dbReference type="EMBL" id="EAX81576.1"/>
    </source>
</evidence>
<dbReference type="GO" id="GO:0003729">
    <property type="term" value="F:mRNA binding"/>
    <property type="evidence" value="ECO:0000318"/>
    <property type="project" value="GO_Central"/>
</dbReference>
<dbReference type="InterPro" id="IPR012677">
    <property type="entry name" value="Nucleotide-bd_a/b_plait_sf"/>
</dbReference>
<dbReference type="CDD" id="cd00590">
    <property type="entry name" value="RRM_SF"/>
    <property type="match status" value="1"/>
</dbReference>
<gene>
    <name evidence="5" type="ORF">TVAG_514790</name>
</gene>
<dbReference type="SMR" id="A2GMP0"/>